<organism evidence="1 2">
    <name type="scientific">Mytilus coruscus</name>
    <name type="common">Sea mussel</name>
    <dbReference type="NCBI Taxonomy" id="42192"/>
    <lineage>
        <taxon>Eukaryota</taxon>
        <taxon>Metazoa</taxon>
        <taxon>Spiralia</taxon>
        <taxon>Lophotrochozoa</taxon>
        <taxon>Mollusca</taxon>
        <taxon>Bivalvia</taxon>
        <taxon>Autobranchia</taxon>
        <taxon>Pteriomorphia</taxon>
        <taxon>Mytilida</taxon>
        <taxon>Mytiloidea</taxon>
        <taxon>Mytilidae</taxon>
        <taxon>Mytilinae</taxon>
        <taxon>Mytilus</taxon>
    </lineage>
</organism>
<dbReference type="AlphaFoldDB" id="A0A6J8DNT0"/>
<gene>
    <name evidence="1" type="ORF">MCOR_42976</name>
</gene>
<name>A0A6J8DNT0_MYTCO</name>
<keyword evidence="2" id="KW-1185">Reference proteome</keyword>
<reference evidence="1 2" key="1">
    <citation type="submission" date="2020-06" db="EMBL/GenBank/DDBJ databases">
        <authorList>
            <person name="Li R."/>
            <person name="Bekaert M."/>
        </authorList>
    </citation>
    <scope>NUCLEOTIDE SEQUENCE [LARGE SCALE GENOMIC DNA]</scope>
    <source>
        <strain evidence="2">wild</strain>
    </source>
</reference>
<dbReference type="OrthoDB" id="6159665at2759"/>
<sequence length="218" mass="24796">MSDSGEKLTVENHTNVQNLKDVNEFSAADAVSLFNTKIDIALDKQRASIVSELQDKLQTNTEYKEGNKIQFSFNQERPRNLDHINKILRITGQHGWGTVKGYADSDITDNSEDASKLRAAIFIAFKKRQTYYARNPPTQSSFQLPRPGVFGGLSNNQLFLRSQNYGQRQNLNPRANVIYHYCNPTRHFAKLFPYTAQLQCRPLAPATVTSPEPFNKQQ</sequence>
<proteinExistence type="predicted"/>
<protein>
    <submittedName>
        <fullName evidence="1">Uncharacterized protein</fullName>
    </submittedName>
</protein>
<evidence type="ECO:0000313" key="1">
    <source>
        <dbReference type="EMBL" id="CAC5409726.1"/>
    </source>
</evidence>
<evidence type="ECO:0000313" key="2">
    <source>
        <dbReference type="Proteomes" id="UP000507470"/>
    </source>
</evidence>
<dbReference type="Proteomes" id="UP000507470">
    <property type="component" value="Unassembled WGS sequence"/>
</dbReference>
<dbReference type="EMBL" id="CACVKT020007646">
    <property type="protein sequence ID" value="CAC5409726.1"/>
    <property type="molecule type" value="Genomic_DNA"/>
</dbReference>
<accession>A0A6J8DNT0</accession>